<gene>
    <name evidence="2" type="ORF">CSUB01_09347</name>
</gene>
<reference evidence="3" key="1">
    <citation type="journal article" date="2014" name="Genome Announc.">
        <title>Draft genome sequence of Colletotrichum sublineola, a destructive pathogen of cultivated sorghum.</title>
        <authorList>
            <person name="Baroncelli R."/>
            <person name="Sanz-Martin J.M."/>
            <person name="Rech G.E."/>
            <person name="Sukno S.A."/>
            <person name="Thon M.R."/>
        </authorList>
    </citation>
    <scope>NUCLEOTIDE SEQUENCE [LARGE SCALE GENOMIC DNA]</scope>
    <source>
        <strain evidence="3">TX430BB</strain>
    </source>
</reference>
<evidence type="ECO:0000256" key="1">
    <source>
        <dbReference type="SAM" id="MobiDB-lite"/>
    </source>
</evidence>
<proteinExistence type="predicted"/>
<dbReference type="Proteomes" id="UP000027238">
    <property type="component" value="Unassembled WGS sequence"/>
</dbReference>
<comment type="caution">
    <text evidence="2">The sequence shown here is derived from an EMBL/GenBank/DDBJ whole genome shotgun (WGS) entry which is preliminary data.</text>
</comment>
<dbReference type="PANTHER" id="PTHR47256">
    <property type="entry name" value="ZN(II)2CYS6 TRANSCRIPTION FACTOR (EUROFUNG)-RELATED"/>
    <property type="match status" value="1"/>
</dbReference>
<evidence type="ECO:0000313" key="2">
    <source>
        <dbReference type="EMBL" id="KDN63562.1"/>
    </source>
</evidence>
<sequence length="623" mass="68661">MRPKAADNSKKGCSLETRERCLQDQTRLLESLRSLPDSEALQLLQQLRQTSNTSRLVSSLEGGLQVATRPSDLDTARAMLPATQSSIEFELMTQYGTAYPRLQASPIAELMNILPTAKNLVAVGLPGAPDNSLVPMHTGKLESRPESRTQSSTADSGPAGNKQPTRTAGPRPPPQYCDSRLERLQIRYWTKVPISNELAARLISFYLETDHAVMGFFDADLFLDDLLQASVFKAALFQEAEILWNGESSSDSIFGVVAIEIFSNACLFEGKVALGMELATAGRCMAERMGLVGSVDGAAAADIARRSPQWAKAVAHAAWGALFVVFSHQPAIKYPPRLPIPGEADDEQKRLSETSQGTSYIRIKVFAERCKLSTITQEIMGAYIAAGAMAGGKAVSDCVPLAFAEAKYRKLLDWAASLPADMERAVLASSDLVVLHVIFHVIIITIFRPFTSIPSTERLKSFSSTDSHPKQIYAASVNQLCDLIGHYRANYPVDSFSCFIGPGLFTLGLALLEDRTEPMWRFYFLLCLQCWRDLYVCYPLFRNVAQTFLSIAVQKNAFTSTEAKELMEYIDNYGRHHAKGAEALTTFFFDLSAGAVSEFHIDAMARKLDDMILFDEFTTGAME</sequence>
<dbReference type="InterPro" id="IPR053187">
    <property type="entry name" value="Notoamide_regulator"/>
</dbReference>
<dbReference type="STRING" id="1173701.A0A066X3L6"/>
<dbReference type="CDD" id="cd12148">
    <property type="entry name" value="fungal_TF_MHR"/>
    <property type="match status" value="1"/>
</dbReference>
<organism evidence="2 3">
    <name type="scientific">Colletotrichum sublineola</name>
    <name type="common">Sorghum anthracnose fungus</name>
    <dbReference type="NCBI Taxonomy" id="1173701"/>
    <lineage>
        <taxon>Eukaryota</taxon>
        <taxon>Fungi</taxon>
        <taxon>Dikarya</taxon>
        <taxon>Ascomycota</taxon>
        <taxon>Pezizomycotina</taxon>
        <taxon>Sordariomycetes</taxon>
        <taxon>Hypocreomycetidae</taxon>
        <taxon>Glomerellales</taxon>
        <taxon>Glomerellaceae</taxon>
        <taxon>Colletotrichum</taxon>
        <taxon>Colletotrichum graminicola species complex</taxon>
    </lineage>
</organism>
<dbReference type="eggNOG" id="ENOG502SHPK">
    <property type="taxonomic scope" value="Eukaryota"/>
</dbReference>
<dbReference type="AlphaFoldDB" id="A0A066X3L6"/>
<keyword evidence="3" id="KW-1185">Reference proteome</keyword>
<dbReference type="PANTHER" id="PTHR47256:SF3">
    <property type="entry name" value="ZN(II)2CYS6 TRANSCRIPTION FACTOR (EUROFUNG)"/>
    <property type="match status" value="1"/>
</dbReference>
<dbReference type="HOGENOM" id="CLU_019833_0_1_1"/>
<name>A0A066X3L6_COLSU</name>
<feature type="region of interest" description="Disordered" evidence="1">
    <location>
        <begin position="129"/>
        <end position="176"/>
    </location>
</feature>
<protein>
    <submittedName>
        <fullName evidence="2">Uncharacterized protein</fullName>
    </submittedName>
</protein>
<dbReference type="OrthoDB" id="10261408at2759"/>
<evidence type="ECO:0000313" key="3">
    <source>
        <dbReference type="Proteomes" id="UP000027238"/>
    </source>
</evidence>
<accession>A0A066X3L6</accession>
<dbReference type="EMBL" id="JMSE01001211">
    <property type="protein sequence ID" value="KDN63562.1"/>
    <property type="molecule type" value="Genomic_DNA"/>
</dbReference>